<dbReference type="InterPro" id="IPR045584">
    <property type="entry name" value="Pilin-like"/>
</dbReference>
<dbReference type="InterPro" id="IPR027558">
    <property type="entry name" value="Pre_pil_HX9DG_C"/>
</dbReference>
<dbReference type="RefSeq" id="WP_406693898.1">
    <property type="nucleotide sequence ID" value="NZ_CP155447.1"/>
</dbReference>
<dbReference type="NCBIfam" id="TIGR04294">
    <property type="entry name" value="pre_pil_HX9DG"/>
    <property type="match status" value="1"/>
</dbReference>
<dbReference type="EMBL" id="CP155447">
    <property type="protein sequence ID" value="XBH01205.1"/>
    <property type="molecule type" value="Genomic_DNA"/>
</dbReference>
<dbReference type="Gene3D" id="3.30.700.10">
    <property type="entry name" value="Glycoprotein, Type 4 Pilin"/>
    <property type="match status" value="1"/>
</dbReference>
<name>A0AAU7C7V0_9BACT</name>
<evidence type="ECO:0000313" key="2">
    <source>
        <dbReference type="EMBL" id="XBH01205.1"/>
    </source>
</evidence>
<dbReference type="PANTHER" id="PTHR30093:SF2">
    <property type="entry name" value="TYPE II SECRETION SYSTEM PROTEIN H"/>
    <property type="match status" value="1"/>
</dbReference>
<dbReference type="AlphaFoldDB" id="A0AAU7C7V0"/>
<gene>
    <name evidence="2" type="ORF">V5E97_22940</name>
</gene>
<accession>A0AAU7C7V0</accession>
<reference evidence="2" key="1">
    <citation type="submission" date="2024-05" db="EMBL/GenBank/DDBJ databases">
        <title>Planctomycetes of the genus Singulisphaera possess chitinolytic capabilities.</title>
        <authorList>
            <person name="Ivanova A."/>
        </authorList>
    </citation>
    <scope>NUCLEOTIDE SEQUENCE</scope>
    <source>
        <strain evidence="2">Ch08T</strain>
    </source>
</reference>
<dbReference type="Pfam" id="PF07596">
    <property type="entry name" value="SBP_bac_10"/>
    <property type="match status" value="1"/>
</dbReference>
<proteinExistence type="predicted"/>
<protein>
    <submittedName>
        <fullName evidence="2">DUF1559 domain-containing protein</fullName>
    </submittedName>
</protein>
<dbReference type="PANTHER" id="PTHR30093">
    <property type="entry name" value="GENERAL SECRETION PATHWAY PROTEIN G"/>
    <property type="match status" value="1"/>
</dbReference>
<dbReference type="Pfam" id="PF07963">
    <property type="entry name" value="N_methyl"/>
    <property type="match status" value="1"/>
</dbReference>
<dbReference type="NCBIfam" id="TIGR02532">
    <property type="entry name" value="IV_pilin_GFxxxE"/>
    <property type="match status" value="1"/>
</dbReference>
<dbReference type="SUPFAM" id="SSF54523">
    <property type="entry name" value="Pili subunits"/>
    <property type="match status" value="1"/>
</dbReference>
<evidence type="ECO:0000259" key="1">
    <source>
        <dbReference type="Pfam" id="PF07596"/>
    </source>
</evidence>
<dbReference type="InterPro" id="IPR012902">
    <property type="entry name" value="N_methyl_site"/>
</dbReference>
<sequence>MYPPSKNCRGFTLIELLVVIAIIAVLIALLLPAVQAAREAARRSQCVNNMKQLGLAVHNYESANQIMVLQSMFPSGNYPSGMNSGFSTGGASYSWTVALLPQMEQQAIFNAFNFSNYVWDTGVAAANFRANTTVGYTQIGVLLCPSDGTSTRPIEPYGTKSYHCNLGGPGIIQAWSGTIVAPRAWSGNAVGPFGFSGVSDGLSNTGLFSERLIGLPSAQTATVFVNSVNAKRGIFPGPDGGTFNTNDPAKAMAFVQGCKALPGTTKAGNTQHIGHIWTYGYPQFQSNYYNHFGAPNSLSCINANEGGTQNGRWSIATATSNHSGGVNVGFADGSVKFVKDSVNLPTWWALGTRNGGEIVSSDAY</sequence>
<dbReference type="PROSITE" id="PS00409">
    <property type="entry name" value="PROKAR_NTER_METHYL"/>
    <property type="match status" value="1"/>
</dbReference>
<organism evidence="2">
    <name type="scientific">Singulisphaera sp. Ch08</name>
    <dbReference type="NCBI Taxonomy" id="3120278"/>
    <lineage>
        <taxon>Bacteria</taxon>
        <taxon>Pseudomonadati</taxon>
        <taxon>Planctomycetota</taxon>
        <taxon>Planctomycetia</taxon>
        <taxon>Isosphaerales</taxon>
        <taxon>Isosphaeraceae</taxon>
        <taxon>Singulisphaera</taxon>
    </lineage>
</organism>
<feature type="domain" description="DUF1559" evidence="1">
    <location>
        <begin position="35"/>
        <end position="343"/>
    </location>
</feature>
<dbReference type="InterPro" id="IPR011453">
    <property type="entry name" value="DUF1559"/>
</dbReference>